<evidence type="ECO:0000313" key="1">
    <source>
        <dbReference type="EMBL" id="SCU89736.1"/>
    </source>
</evidence>
<reference evidence="2" key="1">
    <citation type="submission" date="2016-03" db="EMBL/GenBank/DDBJ databases">
        <authorList>
            <person name="Devillers Hugo."/>
        </authorList>
    </citation>
    <scope>NUCLEOTIDE SEQUENCE [LARGE SCALE GENOMIC DNA]</scope>
</reference>
<organism evidence="1 2">
    <name type="scientific">Lachancea meyersii CBS 8951</name>
    <dbReference type="NCBI Taxonomy" id="1266667"/>
    <lineage>
        <taxon>Eukaryota</taxon>
        <taxon>Fungi</taxon>
        <taxon>Dikarya</taxon>
        <taxon>Ascomycota</taxon>
        <taxon>Saccharomycotina</taxon>
        <taxon>Saccharomycetes</taxon>
        <taxon>Saccharomycetales</taxon>
        <taxon>Saccharomycetaceae</taxon>
        <taxon>Lachancea</taxon>
    </lineage>
</organism>
<dbReference type="OrthoDB" id="4081130at2759"/>
<dbReference type="Proteomes" id="UP000191144">
    <property type="component" value="Chromosome E"/>
</dbReference>
<sequence>MFLRCFNKRVLLKAGSPVSTCLRTSALRTYSSQKNQSKKDDLPSFTKIALVGVVGTIIFVETVKSLDKNKPKNSYSESEFETEMQGVKRRKMMFQPGQLHIELVTSGVSRSVLEKQRPLSKIVDVGEAVEYYRHLQDDKYYALLNEIHESHGASYPEHLPKGLQVMLVARYLKENCQEGDSVVVTNFPLKIQDAIKFENEVSLVDRVIFTESSVGTELGQYYQTVNKVEILK</sequence>
<evidence type="ECO:0000313" key="2">
    <source>
        <dbReference type="Proteomes" id="UP000191144"/>
    </source>
</evidence>
<protein>
    <submittedName>
        <fullName evidence="1">LAME_0E05226g1_1</fullName>
    </submittedName>
</protein>
<keyword evidence="2" id="KW-1185">Reference proteome</keyword>
<accession>A0A1G4JH65</accession>
<dbReference type="EMBL" id="LT598481">
    <property type="protein sequence ID" value="SCU89736.1"/>
    <property type="molecule type" value="Genomic_DNA"/>
</dbReference>
<proteinExistence type="predicted"/>
<gene>
    <name evidence="1" type="ORF">LAME_0E05226G</name>
</gene>
<name>A0A1G4JH65_9SACH</name>
<dbReference type="AlphaFoldDB" id="A0A1G4JH65"/>